<comment type="caution">
    <text evidence="11">The sequence shown here is derived from an EMBL/GenBank/DDBJ whole genome shotgun (WGS) entry which is preliminary data.</text>
</comment>
<keyword evidence="6 9" id="KW-0472">Membrane</keyword>
<evidence type="ECO:0000313" key="12">
    <source>
        <dbReference type="Proteomes" id="UP000825933"/>
    </source>
</evidence>
<dbReference type="InterPro" id="IPR028325">
    <property type="entry name" value="VG_K_chnl"/>
</dbReference>
<keyword evidence="12" id="KW-1185">Reference proteome</keyword>
<proteinExistence type="predicted"/>
<feature type="transmembrane region" description="Helical" evidence="9">
    <location>
        <begin position="137"/>
        <end position="156"/>
    </location>
</feature>
<evidence type="ECO:0000256" key="6">
    <source>
        <dbReference type="ARBA" id="ARBA00023136"/>
    </source>
</evidence>
<dbReference type="PANTHER" id="PTHR11537">
    <property type="entry name" value="VOLTAGE-GATED POTASSIUM CHANNEL"/>
    <property type="match status" value="1"/>
</dbReference>
<accession>A0A8T5UXW8</accession>
<dbReference type="RefSeq" id="WP_223792302.1">
    <property type="nucleotide sequence ID" value="NZ_JAIOUQ010000014.1"/>
</dbReference>
<keyword evidence="2" id="KW-0813">Transport</keyword>
<evidence type="ECO:0000256" key="9">
    <source>
        <dbReference type="SAM" id="Phobius"/>
    </source>
</evidence>
<keyword evidence="4 9" id="KW-1133">Transmembrane helix</keyword>
<keyword evidence="5" id="KW-0406">Ion transport</keyword>
<dbReference type="EMBL" id="JAIOUQ010000014">
    <property type="protein sequence ID" value="MBZ2166766.1"/>
    <property type="molecule type" value="Genomic_DNA"/>
</dbReference>
<keyword evidence="7 11" id="KW-0407">Ion channel</keyword>
<evidence type="ECO:0000259" key="10">
    <source>
        <dbReference type="Pfam" id="PF07885"/>
    </source>
</evidence>
<feature type="transmembrane region" description="Helical" evidence="9">
    <location>
        <begin position="73"/>
        <end position="91"/>
    </location>
</feature>
<evidence type="ECO:0000313" key="11">
    <source>
        <dbReference type="EMBL" id="MBZ2166766.1"/>
    </source>
</evidence>
<sequence length="271" mass="30940">MDRHYRIIFEAILSILILLELLFLILISIGFVASITSTSVYTFGIWDVAIGILIIFDLVFFRIIKGDQGKDNFLRNNWAFIIAGIPLYFISFNLLQLFDINIIIGLIGIIRLFALIKVLQTTSRGVRRYPQKTKLDYATVILFLILILGSYIFYLVEKGVNPTVTSYDSAIWYSIVSMTTTGYGDIVPVTAIGHIIGVIVILTGMSYVSLVTATLAYSFIDLFRKESRKAIEKVGKNTEGFKKRFDNYEEKLDKILERMDEIEKKIDENKK</sequence>
<feature type="transmembrane region" description="Helical" evidence="9">
    <location>
        <begin position="191"/>
        <end position="220"/>
    </location>
</feature>
<dbReference type="GO" id="GO:0001508">
    <property type="term" value="P:action potential"/>
    <property type="evidence" value="ECO:0007669"/>
    <property type="project" value="TreeGrafter"/>
</dbReference>
<dbReference type="Gene3D" id="1.10.287.70">
    <property type="match status" value="1"/>
</dbReference>
<dbReference type="Proteomes" id="UP000825933">
    <property type="component" value="Unassembled WGS sequence"/>
</dbReference>
<dbReference type="PANTHER" id="PTHR11537:SF254">
    <property type="entry name" value="POTASSIUM VOLTAGE-GATED CHANNEL PROTEIN SHAB"/>
    <property type="match status" value="1"/>
</dbReference>
<evidence type="ECO:0000256" key="5">
    <source>
        <dbReference type="ARBA" id="ARBA00023065"/>
    </source>
</evidence>
<reference evidence="12" key="1">
    <citation type="journal article" date="2022" name="Microbiol. Resour. Announc.">
        <title>Draft Genome Sequence of a Methanogenic Archaeon from West Spitsbergen Permafrost.</title>
        <authorList>
            <person name="Trubitsyn V."/>
            <person name="Rivkina E."/>
            <person name="Shcherbakova V."/>
        </authorList>
    </citation>
    <scope>NUCLEOTIDE SEQUENCE [LARGE SCALE GENOMIC DNA]</scope>
    <source>
        <strain evidence="12">VT</strain>
    </source>
</reference>
<dbReference type="GO" id="GO:0005249">
    <property type="term" value="F:voltage-gated potassium channel activity"/>
    <property type="evidence" value="ECO:0007669"/>
    <property type="project" value="InterPro"/>
</dbReference>
<evidence type="ECO:0000256" key="8">
    <source>
        <dbReference type="SAM" id="Coils"/>
    </source>
</evidence>
<dbReference type="PRINTS" id="PR00169">
    <property type="entry name" value="KCHANNEL"/>
</dbReference>
<feature type="transmembrane region" description="Helical" evidence="9">
    <location>
        <begin position="41"/>
        <end position="61"/>
    </location>
</feature>
<dbReference type="Gene3D" id="1.20.120.350">
    <property type="entry name" value="Voltage-gated potassium channels. Chain C"/>
    <property type="match status" value="1"/>
</dbReference>
<name>A0A8T5UXW8_9EURY</name>
<dbReference type="InterPro" id="IPR013099">
    <property type="entry name" value="K_chnl_dom"/>
</dbReference>
<evidence type="ECO:0000256" key="3">
    <source>
        <dbReference type="ARBA" id="ARBA00022692"/>
    </source>
</evidence>
<feature type="transmembrane region" description="Helical" evidence="9">
    <location>
        <begin position="97"/>
        <end position="116"/>
    </location>
</feature>
<gene>
    <name evidence="11" type="ORF">K8N75_12035</name>
</gene>
<keyword evidence="8" id="KW-0175">Coiled coil</keyword>
<feature type="transmembrane region" description="Helical" evidence="9">
    <location>
        <begin position="12"/>
        <end position="35"/>
    </location>
</feature>
<evidence type="ECO:0000256" key="1">
    <source>
        <dbReference type="ARBA" id="ARBA00004141"/>
    </source>
</evidence>
<dbReference type="AlphaFoldDB" id="A0A8T5UXW8"/>
<dbReference type="SUPFAM" id="SSF81324">
    <property type="entry name" value="Voltage-gated potassium channels"/>
    <property type="match status" value="1"/>
</dbReference>
<dbReference type="Pfam" id="PF07885">
    <property type="entry name" value="Ion_trans_2"/>
    <property type="match status" value="1"/>
</dbReference>
<evidence type="ECO:0000256" key="4">
    <source>
        <dbReference type="ARBA" id="ARBA00022989"/>
    </source>
</evidence>
<protein>
    <submittedName>
        <fullName evidence="11">Two pore domain potassium channel family protein</fullName>
    </submittedName>
</protein>
<evidence type="ECO:0000256" key="7">
    <source>
        <dbReference type="ARBA" id="ARBA00023303"/>
    </source>
</evidence>
<feature type="coiled-coil region" evidence="8">
    <location>
        <begin position="238"/>
        <end position="265"/>
    </location>
</feature>
<dbReference type="GO" id="GO:0008076">
    <property type="term" value="C:voltage-gated potassium channel complex"/>
    <property type="evidence" value="ECO:0007669"/>
    <property type="project" value="InterPro"/>
</dbReference>
<evidence type="ECO:0000256" key="2">
    <source>
        <dbReference type="ARBA" id="ARBA00022448"/>
    </source>
</evidence>
<feature type="domain" description="Potassium channel" evidence="10">
    <location>
        <begin position="141"/>
        <end position="216"/>
    </location>
</feature>
<dbReference type="InterPro" id="IPR027359">
    <property type="entry name" value="Volt_channel_dom_sf"/>
</dbReference>
<comment type="subcellular location">
    <subcellularLocation>
        <location evidence="1">Membrane</location>
        <topology evidence="1">Multi-pass membrane protein</topology>
    </subcellularLocation>
</comment>
<organism evidence="11 12">
    <name type="scientific">Methanobacterium spitsbergense</name>
    <dbReference type="NCBI Taxonomy" id="2874285"/>
    <lineage>
        <taxon>Archaea</taxon>
        <taxon>Methanobacteriati</taxon>
        <taxon>Methanobacteriota</taxon>
        <taxon>Methanomada group</taxon>
        <taxon>Methanobacteria</taxon>
        <taxon>Methanobacteriales</taxon>
        <taxon>Methanobacteriaceae</taxon>
        <taxon>Methanobacterium</taxon>
    </lineage>
</organism>
<keyword evidence="3 9" id="KW-0812">Transmembrane</keyword>